<reference evidence="3" key="2">
    <citation type="journal article" date="2021" name="Microbiome">
        <title>Successional dynamics and alternative stable states in a saline activated sludge microbial community over 9 years.</title>
        <authorList>
            <person name="Wang Y."/>
            <person name="Ye J."/>
            <person name="Ju F."/>
            <person name="Liu L."/>
            <person name="Boyd J.A."/>
            <person name="Deng Y."/>
            <person name="Parks D.H."/>
            <person name="Jiang X."/>
            <person name="Yin X."/>
            <person name="Woodcroft B.J."/>
            <person name="Tyson G.W."/>
            <person name="Hugenholtz P."/>
            <person name="Polz M.F."/>
            <person name="Zhang T."/>
        </authorList>
    </citation>
    <scope>NUCLEOTIDE SEQUENCE</scope>
    <source>
        <strain evidence="3">HKST-UBA14</strain>
    </source>
</reference>
<dbReference type="Proteomes" id="UP000783287">
    <property type="component" value="Unassembled WGS sequence"/>
</dbReference>
<dbReference type="GO" id="GO:0005737">
    <property type="term" value="C:cytoplasm"/>
    <property type="evidence" value="ECO:0007669"/>
    <property type="project" value="UniProtKB-SubCell"/>
</dbReference>
<accession>A0A955L4P4</accession>
<dbReference type="SUPFAM" id="SSF142338">
    <property type="entry name" value="CofD-like"/>
    <property type="match status" value="1"/>
</dbReference>
<dbReference type="InterPro" id="IPR010119">
    <property type="entry name" value="Gluconeogen_factor"/>
</dbReference>
<reference evidence="3" key="1">
    <citation type="submission" date="2020-04" db="EMBL/GenBank/DDBJ databases">
        <authorList>
            <person name="Zhang T."/>
        </authorList>
    </citation>
    <scope>NUCLEOTIDE SEQUENCE</scope>
    <source>
        <strain evidence="3">HKST-UBA14</strain>
    </source>
</reference>
<dbReference type="HAMAP" id="MF_00973">
    <property type="entry name" value="Gluconeogen_factor"/>
    <property type="match status" value="1"/>
</dbReference>
<dbReference type="InterPro" id="IPR002882">
    <property type="entry name" value="CofD"/>
</dbReference>
<evidence type="ECO:0000313" key="3">
    <source>
        <dbReference type="EMBL" id="MCA9382941.1"/>
    </source>
</evidence>
<dbReference type="EMBL" id="JAGQLK010000014">
    <property type="protein sequence ID" value="MCA9382941.1"/>
    <property type="molecule type" value="Genomic_DNA"/>
</dbReference>
<dbReference type="CDD" id="cd07187">
    <property type="entry name" value="YvcK_like"/>
    <property type="match status" value="1"/>
</dbReference>
<keyword evidence="1 2" id="KW-0963">Cytoplasm</keyword>
<name>A0A955L4P4_9BACT</name>
<protein>
    <recommendedName>
        <fullName evidence="2">Putative gluconeogenesis factor</fullName>
    </recommendedName>
</protein>
<comment type="caution">
    <text evidence="3">The sequence shown here is derived from an EMBL/GenBank/DDBJ whole genome shotgun (WGS) entry which is preliminary data.</text>
</comment>
<evidence type="ECO:0000313" key="4">
    <source>
        <dbReference type="Proteomes" id="UP000783287"/>
    </source>
</evidence>
<dbReference type="PANTHER" id="PTHR30135">
    <property type="entry name" value="UNCHARACTERIZED PROTEIN YVCK-RELATED"/>
    <property type="match status" value="1"/>
</dbReference>
<dbReference type="GO" id="GO:0008360">
    <property type="term" value="P:regulation of cell shape"/>
    <property type="evidence" value="ECO:0007669"/>
    <property type="project" value="UniProtKB-UniRule"/>
</dbReference>
<gene>
    <name evidence="3" type="ORF">KC909_01115</name>
</gene>
<evidence type="ECO:0000256" key="1">
    <source>
        <dbReference type="ARBA" id="ARBA00022490"/>
    </source>
</evidence>
<sequence length="329" mass="36561">MNKVKVTHIGGGTGSISVLSGLKIYDDLDLSVVVQMSDDGGTAKVIRDEFGLLPFNDVRKSIIALAGSGNGKFRELFTYRFHQGEGLTDHTVGNLIMMAMSDITGSEKEAINFVSKLFDCKGNLYPVTFEQAVLIAEYENGDVVKGEQYIDVPEVDRKERIKNLYLEPNVKANEDAIKAILEAEYITIGPGDLYTSVLANVVVDGIAQAIKDSKAKIIFITNLMTENGETRGMTASDTVNEIEKYTGRRPDYVVVNNGEIESNIIEWYKKSGESPIQDDIDDDKYTEVVREDIISKERVKKVKGDSLARSLVRHDAQKLGRLLYKLITY</sequence>
<dbReference type="NCBIfam" id="TIGR01826">
    <property type="entry name" value="CofD_related"/>
    <property type="match status" value="1"/>
</dbReference>
<evidence type="ECO:0000256" key="2">
    <source>
        <dbReference type="HAMAP-Rule" id="MF_00973"/>
    </source>
</evidence>
<comment type="subcellular location">
    <subcellularLocation>
        <location evidence="2">Cytoplasm</location>
    </subcellularLocation>
</comment>
<dbReference type="GO" id="GO:0043743">
    <property type="term" value="F:LPPG:FO 2-phospho-L-lactate transferase activity"/>
    <property type="evidence" value="ECO:0007669"/>
    <property type="project" value="InterPro"/>
</dbReference>
<dbReference type="InterPro" id="IPR038136">
    <property type="entry name" value="CofD-like_dom_sf"/>
</dbReference>
<dbReference type="AlphaFoldDB" id="A0A955L4P4"/>
<dbReference type="Gene3D" id="3.40.50.10680">
    <property type="entry name" value="CofD-like domains"/>
    <property type="match status" value="1"/>
</dbReference>
<dbReference type="Pfam" id="PF01933">
    <property type="entry name" value="CofD"/>
    <property type="match status" value="1"/>
</dbReference>
<organism evidence="3 4">
    <name type="scientific">Candidatus Dojkabacteria bacterium</name>
    <dbReference type="NCBI Taxonomy" id="2099670"/>
    <lineage>
        <taxon>Bacteria</taxon>
        <taxon>Candidatus Dojkabacteria</taxon>
    </lineage>
</organism>
<comment type="function">
    <text evidence="2">Required for morphogenesis under gluconeogenic growth conditions.</text>
</comment>
<proteinExistence type="inferred from homology"/>
<comment type="similarity">
    <text evidence="2">Belongs to the gluconeogenesis factor family.</text>
</comment>
<dbReference type="PANTHER" id="PTHR30135:SF3">
    <property type="entry name" value="GLUCONEOGENESIS FACTOR-RELATED"/>
    <property type="match status" value="1"/>
</dbReference>